<dbReference type="Pfam" id="PF13469">
    <property type="entry name" value="Sulfotransfer_3"/>
    <property type="match status" value="1"/>
</dbReference>
<protein>
    <submittedName>
        <fullName evidence="1">Sulfotransferase</fullName>
    </submittedName>
</protein>
<dbReference type="InterPro" id="IPR027417">
    <property type="entry name" value="P-loop_NTPase"/>
</dbReference>
<proteinExistence type="predicted"/>
<accession>A0A3C1KIT1</accession>
<dbReference type="Proteomes" id="UP000259273">
    <property type="component" value="Unassembled WGS sequence"/>
</dbReference>
<reference evidence="1 2" key="1">
    <citation type="journal article" date="2018" name="Nat. Biotechnol.">
        <title>A standardized bacterial taxonomy based on genome phylogeny substantially revises the tree of life.</title>
        <authorList>
            <person name="Parks D.H."/>
            <person name="Chuvochina M."/>
            <person name="Waite D.W."/>
            <person name="Rinke C."/>
            <person name="Skarshewski A."/>
            <person name="Chaumeil P.A."/>
            <person name="Hugenholtz P."/>
        </authorList>
    </citation>
    <scope>NUCLEOTIDE SEQUENCE [LARGE SCALE GENOMIC DNA]</scope>
    <source>
        <strain evidence="1">UBA9158</strain>
    </source>
</reference>
<dbReference type="STRING" id="1121937.GCA_000423125_00540"/>
<dbReference type="InterPro" id="IPR052736">
    <property type="entry name" value="Stf3_sulfotransferase"/>
</dbReference>
<keyword evidence="1" id="KW-0808">Transferase</keyword>
<dbReference type="GO" id="GO:0016740">
    <property type="term" value="F:transferase activity"/>
    <property type="evidence" value="ECO:0007669"/>
    <property type="project" value="UniProtKB-KW"/>
</dbReference>
<dbReference type="PANTHER" id="PTHR36451">
    <property type="entry name" value="PAPS-DEPENDENT SULFOTRANSFERASE STF3"/>
    <property type="match status" value="1"/>
</dbReference>
<organism evidence="1 2">
    <name type="scientific">Haliea salexigens</name>
    <dbReference type="NCBI Taxonomy" id="287487"/>
    <lineage>
        <taxon>Bacteria</taxon>
        <taxon>Pseudomonadati</taxon>
        <taxon>Pseudomonadota</taxon>
        <taxon>Gammaproteobacteria</taxon>
        <taxon>Cellvibrionales</taxon>
        <taxon>Halieaceae</taxon>
        <taxon>Haliea</taxon>
    </lineage>
</organism>
<sequence length="391" mass="45089">MTTNELALDADALVAAAKAVDGLDDFGDDSYREPLERLLWSLVHEADLNAIGRPAMAQRMLDILSTRLRVQEWLRRHPEIRDEEIVAPLVIVGLPRTGTTMLHRTIAADNRMYAPLWYETRFPCPDLDWDFTAAGDRRIRDAKAEVKMMVDSNPDLLAVHPLDAMEPDEDIMLLEQSFYSFNIQALAHVPSFDAWIEAQDHTIGYEYLKLLLQFLQWQKKRSGQSGERWALKAPHHLHYMDLVFRIFPDARVVQSHRDPVETIPSLASMIANVWKVYSDSADPAEVGRQWARKFAKGMQHTIDVRRELGPERFLDLWFKDTVSQPLVEIGRVYDFLGMDLTPQASVEMARWQDSNRRELRPAHAYTLGQFGLTEEGLKEQFKGYREAFILK</sequence>
<dbReference type="EMBL" id="DMND01000045">
    <property type="protein sequence ID" value="HAN26597.1"/>
    <property type="molecule type" value="Genomic_DNA"/>
</dbReference>
<dbReference type="AlphaFoldDB" id="A0A3C1KIT1"/>
<dbReference type="SUPFAM" id="SSF52540">
    <property type="entry name" value="P-loop containing nucleoside triphosphate hydrolases"/>
    <property type="match status" value="1"/>
</dbReference>
<dbReference type="PANTHER" id="PTHR36451:SF1">
    <property type="entry name" value="OMEGA-HYDROXY-BETA-DIHYDROMENAQUINONE-9 SULFOTRANSFERASE STF3"/>
    <property type="match status" value="1"/>
</dbReference>
<name>A0A3C1KIT1_9GAMM</name>
<dbReference type="Gene3D" id="3.40.50.300">
    <property type="entry name" value="P-loop containing nucleotide triphosphate hydrolases"/>
    <property type="match status" value="1"/>
</dbReference>
<evidence type="ECO:0000313" key="2">
    <source>
        <dbReference type="Proteomes" id="UP000259273"/>
    </source>
</evidence>
<evidence type="ECO:0000313" key="1">
    <source>
        <dbReference type="EMBL" id="HAN26597.1"/>
    </source>
</evidence>
<gene>
    <name evidence="1" type="ORF">DCP75_02510</name>
</gene>
<comment type="caution">
    <text evidence="1">The sequence shown here is derived from an EMBL/GenBank/DDBJ whole genome shotgun (WGS) entry which is preliminary data.</text>
</comment>